<evidence type="ECO:0000313" key="2">
    <source>
        <dbReference type="EMBL" id="PPJ60110.1"/>
    </source>
</evidence>
<evidence type="ECO:0000313" key="3">
    <source>
        <dbReference type="Proteomes" id="UP000237631"/>
    </source>
</evidence>
<protein>
    <submittedName>
        <fullName evidence="2">Uncharacterized protein</fullName>
    </submittedName>
</protein>
<accession>A0A2S6CK68</accession>
<dbReference type="EMBL" id="PNEN01000313">
    <property type="protein sequence ID" value="PPJ60110.1"/>
    <property type="molecule type" value="Genomic_DNA"/>
</dbReference>
<comment type="caution">
    <text evidence="2">The sequence shown here is derived from an EMBL/GenBank/DDBJ whole genome shotgun (WGS) entry which is preliminary data.</text>
</comment>
<sequence length="117" mass="13091">MNFDTESTCSSFFQHRTRIDHDWEASSSNIASGNDLCCTSNREASAALCVMPSSVLNAFWANIAANNARRIEALKPRLDMPYINGAFDNQTDEQNAKGDTERTQKWPTHYLSAEEAI</sequence>
<dbReference type="AlphaFoldDB" id="A0A2S6CK68"/>
<proteinExistence type="predicted"/>
<dbReference type="Proteomes" id="UP000237631">
    <property type="component" value="Unassembled WGS sequence"/>
</dbReference>
<organism evidence="2 3">
    <name type="scientific">Cercospora berteroae</name>
    <dbReference type="NCBI Taxonomy" id="357750"/>
    <lineage>
        <taxon>Eukaryota</taxon>
        <taxon>Fungi</taxon>
        <taxon>Dikarya</taxon>
        <taxon>Ascomycota</taxon>
        <taxon>Pezizomycotina</taxon>
        <taxon>Dothideomycetes</taxon>
        <taxon>Dothideomycetidae</taxon>
        <taxon>Mycosphaerellales</taxon>
        <taxon>Mycosphaerellaceae</taxon>
        <taxon>Cercospora</taxon>
    </lineage>
</organism>
<feature type="compositionally biased region" description="Basic and acidic residues" evidence="1">
    <location>
        <begin position="94"/>
        <end position="104"/>
    </location>
</feature>
<name>A0A2S6CK68_9PEZI</name>
<feature type="region of interest" description="Disordered" evidence="1">
    <location>
        <begin position="89"/>
        <end position="117"/>
    </location>
</feature>
<evidence type="ECO:0000256" key="1">
    <source>
        <dbReference type="SAM" id="MobiDB-lite"/>
    </source>
</evidence>
<keyword evidence="3" id="KW-1185">Reference proteome</keyword>
<reference evidence="3" key="1">
    <citation type="journal article" date="2017" name="bioRxiv">
        <title>Conservation of a gene cluster reveals novel cercosporin biosynthetic mechanisms and extends production to the genus Colletotrichum.</title>
        <authorList>
            <person name="de Jonge R."/>
            <person name="Ebert M.K."/>
            <person name="Huitt-Roehl C.R."/>
            <person name="Pal P."/>
            <person name="Suttle J.C."/>
            <person name="Spanner R.E."/>
            <person name="Neubauer J.D."/>
            <person name="Jurick W.M.II."/>
            <person name="Stott K.A."/>
            <person name="Secor G.A."/>
            <person name="Thomma B.P.H.J."/>
            <person name="Van de Peer Y."/>
            <person name="Townsend C.A."/>
            <person name="Bolton M.D."/>
        </authorList>
    </citation>
    <scope>NUCLEOTIDE SEQUENCE [LARGE SCALE GENOMIC DNA]</scope>
    <source>
        <strain evidence="3">CBS538.71</strain>
    </source>
</reference>
<gene>
    <name evidence="2" type="ORF">CBER1_03143</name>
</gene>